<dbReference type="Proteomes" id="UP000237000">
    <property type="component" value="Unassembled WGS sequence"/>
</dbReference>
<organism evidence="2 3">
    <name type="scientific">Trema orientale</name>
    <name type="common">Charcoal tree</name>
    <name type="synonym">Celtis orientalis</name>
    <dbReference type="NCBI Taxonomy" id="63057"/>
    <lineage>
        <taxon>Eukaryota</taxon>
        <taxon>Viridiplantae</taxon>
        <taxon>Streptophyta</taxon>
        <taxon>Embryophyta</taxon>
        <taxon>Tracheophyta</taxon>
        <taxon>Spermatophyta</taxon>
        <taxon>Magnoliopsida</taxon>
        <taxon>eudicotyledons</taxon>
        <taxon>Gunneridae</taxon>
        <taxon>Pentapetalae</taxon>
        <taxon>rosids</taxon>
        <taxon>fabids</taxon>
        <taxon>Rosales</taxon>
        <taxon>Cannabaceae</taxon>
        <taxon>Trema</taxon>
    </lineage>
</organism>
<comment type="caution">
    <text evidence="2">The sequence shown here is derived from an EMBL/GenBank/DDBJ whole genome shotgun (WGS) entry which is preliminary data.</text>
</comment>
<keyword evidence="1" id="KW-1133">Transmembrane helix</keyword>
<reference evidence="3" key="1">
    <citation type="submission" date="2016-06" db="EMBL/GenBank/DDBJ databases">
        <title>Parallel loss of symbiosis genes in relatives of nitrogen-fixing non-legume Parasponia.</title>
        <authorList>
            <person name="Van Velzen R."/>
            <person name="Holmer R."/>
            <person name="Bu F."/>
            <person name="Rutten L."/>
            <person name="Van Zeijl A."/>
            <person name="Liu W."/>
            <person name="Santuari L."/>
            <person name="Cao Q."/>
            <person name="Sharma T."/>
            <person name="Shen D."/>
            <person name="Roswanjaya Y."/>
            <person name="Wardhani T."/>
            <person name="Kalhor M.S."/>
            <person name="Jansen J."/>
            <person name="Van den Hoogen J."/>
            <person name="Gungor B."/>
            <person name="Hartog M."/>
            <person name="Hontelez J."/>
            <person name="Verver J."/>
            <person name="Yang W.-C."/>
            <person name="Schijlen E."/>
            <person name="Repin R."/>
            <person name="Schilthuizen M."/>
            <person name="Schranz E."/>
            <person name="Heidstra R."/>
            <person name="Miyata K."/>
            <person name="Fedorova E."/>
            <person name="Kohlen W."/>
            <person name="Bisseling T."/>
            <person name="Smit S."/>
            <person name="Geurts R."/>
        </authorList>
    </citation>
    <scope>NUCLEOTIDE SEQUENCE [LARGE SCALE GENOMIC DNA]</scope>
    <source>
        <strain evidence="3">cv. RG33-2</strain>
    </source>
</reference>
<protein>
    <submittedName>
        <fullName evidence="2">Uncharacterized protein</fullName>
    </submittedName>
</protein>
<accession>A0A2P5FQ29</accession>
<gene>
    <name evidence="2" type="ORF">TorRG33x02_042940</name>
</gene>
<dbReference type="EMBL" id="JXTC01000016">
    <property type="protein sequence ID" value="PON99876.1"/>
    <property type="molecule type" value="Genomic_DNA"/>
</dbReference>
<keyword evidence="3" id="KW-1185">Reference proteome</keyword>
<keyword evidence="1" id="KW-0472">Membrane</keyword>
<evidence type="ECO:0000313" key="2">
    <source>
        <dbReference type="EMBL" id="PON99876.1"/>
    </source>
</evidence>
<dbReference type="InParanoid" id="A0A2P5FQ29"/>
<keyword evidence="1" id="KW-0812">Transmembrane</keyword>
<dbReference type="AlphaFoldDB" id="A0A2P5FQ29"/>
<evidence type="ECO:0000256" key="1">
    <source>
        <dbReference type="SAM" id="Phobius"/>
    </source>
</evidence>
<name>A0A2P5FQ29_TREOI</name>
<feature type="transmembrane region" description="Helical" evidence="1">
    <location>
        <begin position="20"/>
        <end position="40"/>
    </location>
</feature>
<sequence>MYIPNSVTLPLPDTQKTPEGLRARTFIVLTAFFITLITLLRQLTCRVTGKLPNRMHTTVTKVFLSVLLMRQTRKVIALTIVRSRRYRESLRR</sequence>
<evidence type="ECO:0000313" key="3">
    <source>
        <dbReference type="Proteomes" id="UP000237000"/>
    </source>
</evidence>
<dbReference type="OrthoDB" id="1708889at2759"/>
<proteinExistence type="predicted"/>